<sequence length="95" mass="10809">MNKVMQTGFIMHVQKVICSTTLQSADWHNITLLKDDIITQINELKQQDGEDIVILGSPRLAHYLMVHKLIAALNSQYHHLSLEAACPFSKTFHSH</sequence>
<accession>A0A6G5ZY68</accession>
<dbReference type="EMBL" id="MN728681">
    <property type="protein sequence ID" value="QHW12338.1"/>
    <property type="molecule type" value="Genomic_DNA"/>
</dbReference>
<gene>
    <name evidence="2" type="ORF">0076A_00051</name>
</gene>
<protein>
    <submittedName>
        <fullName evidence="2">Uncharacterized protein</fullName>
    </submittedName>
</protein>
<reference evidence="1" key="1">
    <citation type="journal article" date="2020" name="Antimicrob. Agents Chemother.">
        <title>The Novel Macrolide Resistance Genes mef(D), msr(F), and msr(H) Are Present on Resistance Islands in Macrococcus canis, Macrococcus caseolyticus, and Staphylococcus aureus.</title>
        <authorList>
            <person name="Schwendener S."/>
            <person name="Dona V."/>
            <person name="Perreten V."/>
        </authorList>
    </citation>
    <scope>NUCLEOTIDE SEQUENCE</scope>
    <source>
        <strain evidence="1">KM0218</strain>
    </source>
</reference>
<dbReference type="RefSeq" id="WP_321167137.1">
    <property type="nucleotide sequence ID" value="NZ_CP035309.1"/>
</dbReference>
<dbReference type="Gene3D" id="3.40.430.10">
    <property type="entry name" value="Dihydrofolate Reductase, subunit A"/>
    <property type="match status" value="1"/>
</dbReference>
<proteinExistence type="predicted"/>
<dbReference type="AlphaFoldDB" id="A0A6G5ZY68"/>
<name>A0A6G5ZY68_9STAP</name>
<reference evidence="2" key="2">
    <citation type="journal article" date="2020" name="Antimicrob. Agents Chemother.">
        <title>The novel macrolide resistance genes mef(D), msr(F) and msr(H) are present on resistance islands in Macrococcus canis, Macrococcus caseolyticus and Staphylococcus aureus.</title>
        <authorList>
            <person name="Schwendener S."/>
            <person name="Dona V."/>
            <person name="Perreten V."/>
        </authorList>
    </citation>
    <scope>NUCLEOTIDE SEQUENCE</scope>
    <source>
        <strain evidence="2">Epi0076A</strain>
    </source>
</reference>
<evidence type="ECO:0000313" key="2">
    <source>
        <dbReference type="EMBL" id="QHW12338.1"/>
    </source>
</evidence>
<evidence type="ECO:0000313" key="1">
    <source>
        <dbReference type="EMBL" id="DAC81093.1"/>
    </source>
</evidence>
<organism evidence="2">
    <name type="scientific">Macrococcoides canis</name>
    <dbReference type="NCBI Taxonomy" id="1855823"/>
    <lineage>
        <taxon>Bacteria</taxon>
        <taxon>Bacillati</taxon>
        <taxon>Bacillota</taxon>
        <taxon>Bacilli</taxon>
        <taxon>Bacillales</taxon>
        <taxon>Staphylococcaceae</taxon>
        <taxon>Macrococcoides</taxon>
    </lineage>
</organism>
<dbReference type="EMBL" id="BK011995">
    <property type="protein sequence ID" value="DAC81093.1"/>
    <property type="molecule type" value="Genomic_DNA"/>
</dbReference>
<dbReference type="SUPFAM" id="SSF53597">
    <property type="entry name" value="Dihydrofolate reductase-like"/>
    <property type="match status" value="1"/>
</dbReference>
<dbReference type="InterPro" id="IPR024072">
    <property type="entry name" value="DHFR-like_dom_sf"/>
</dbReference>